<comment type="similarity">
    <text evidence="4">Belongs to the ELP4 family.</text>
</comment>
<dbReference type="GO" id="GO:0002098">
    <property type="term" value="P:tRNA wobble uridine modification"/>
    <property type="evidence" value="ECO:0007669"/>
    <property type="project" value="InterPro"/>
</dbReference>
<sequence length="282" mass="31348">MEPVFVRHSKPQKKSLPKTKFGIPGLDSILSGGIYQGTLTFIEPDSYSKHYISFARCFLGEGATNKEKLFVYMNQTIDGFIPPVAKQSKSNPSKMRIAWRYEGQVSQTAVDEKHYDLTKSINYPHIHHPASVPDLYTQIYNDISNSLDSSTDTTHKRILILLPSISSEAAQLNSFLASLRALVRSIYAVCLLISEVPSDPLLSFTLLKNIDFGMKITDFDDKTDLGEYCASLSITKPLSLQSLGNFELRSLNFGIVREPKIIDVSNFTTPPVGGVGKSALEY</sequence>
<protein>
    <recommendedName>
        <fullName evidence="5">Elongator complex protein 4</fullName>
    </recommendedName>
</protein>
<evidence type="ECO:0000256" key="1">
    <source>
        <dbReference type="ARBA" id="ARBA00004123"/>
    </source>
</evidence>
<evidence type="ECO:0000313" key="10">
    <source>
        <dbReference type="Proteomes" id="UP000187209"/>
    </source>
</evidence>
<dbReference type="AlphaFoldDB" id="A0A1R2ASX6"/>
<dbReference type="Proteomes" id="UP000187209">
    <property type="component" value="Unassembled WGS sequence"/>
</dbReference>
<evidence type="ECO:0000256" key="5">
    <source>
        <dbReference type="ARBA" id="ARBA00020265"/>
    </source>
</evidence>
<comment type="pathway">
    <text evidence="3">tRNA modification; 5-methoxycarbonylmethyl-2-thiouridine-tRNA biosynthesis.</text>
</comment>
<organism evidence="9 10">
    <name type="scientific">Stentor coeruleus</name>
    <dbReference type="NCBI Taxonomy" id="5963"/>
    <lineage>
        <taxon>Eukaryota</taxon>
        <taxon>Sar</taxon>
        <taxon>Alveolata</taxon>
        <taxon>Ciliophora</taxon>
        <taxon>Postciliodesmatophora</taxon>
        <taxon>Heterotrichea</taxon>
        <taxon>Heterotrichida</taxon>
        <taxon>Stentoridae</taxon>
        <taxon>Stentor</taxon>
    </lineage>
</organism>
<dbReference type="UniPathway" id="UPA00988"/>
<dbReference type="GO" id="GO:0008023">
    <property type="term" value="C:transcription elongation factor complex"/>
    <property type="evidence" value="ECO:0007669"/>
    <property type="project" value="TreeGrafter"/>
</dbReference>
<dbReference type="PANTHER" id="PTHR12896">
    <property type="entry name" value="PAX6 NEIGHBOR PROTEIN PAXNEB"/>
    <property type="match status" value="1"/>
</dbReference>
<dbReference type="InterPro" id="IPR008728">
    <property type="entry name" value="Elongator_complex_protein_4"/>
</dbReference>
<dbReference type="Gene3D" id="3.40.50.300">
    <property type="entry name" value="P-loop containing nucleotide triphosphate hydrolases"/>
    <property type="match status" value="1"/>
</dbReference>
<dbReference type="EMBL" id="MPUH01001472">
    <property type="protein sequence ID" value="OMJ67582.1"/>
    <property type="molecule type" value="Genomic_DNA"/>
</dbReference>
<dbReference type="GO" id="GO:0033588">
    <property type="term" value="C:elongator holoenzyme complex"/>
    <property type="evidence" value="ECO:0007669"/>
    <property type="project" value="InterPro"/>
</dbReference>
<reference evidence="9 10" key="1">
    <citation type="submission" date="2016-11" db="EMBL/GenBank/DDBJ databases">
        <title>The macronuclear genome of Stentor coeruleus: a giant cell with tiny introns.</title>
        <authorList>
            <person name="Slabodnick M."/>
            <person name="Ruby J.G."/>
            <person name="Reiff S.B."/>
            <person name="Swart E.C."/>
            <person name="Gosai S."/>
            <person name="Prabakaran S."/>
            <person name="Witkowska E."/>
            <person name="Larue G.E."/>
            <person name="Fisher S."/>
            <person name="Freeman R.M."/>
            <person name="Gunawardena J."/>
            <person name="Chu W."/>
            <person name="Stover N.A."/>
            <person name="Gregory B.D."/>
            <person name="Nowacki M."/>
            <person name="Derisi J."/>
            <person name="Roy S.W."/>
            <person name="Marshall W.F."/>
            <person name="Sood P."/>
        </authorList>
    </citation>
    <scope>NUCLEOTIDE SEQUENCE [LARGE SCALE GENOMIC DNA]</scope>
    <source>
        <strain evidence="9">WM001</strain>
    </source>
</reference>
<dbReference type="InterPro" id="IPR027417">
    <property type="entry name" value="P-loop_NTPase"/>
</dbReference>
<dbReference type="GO" id="GO:0005737">
    <property type="term" value="C:cytoplasm"/>
    <property type="evidence" value="ECO:0007669"/>
    <property type="project" value="UniProtKB-SubCell"/>
</dbReference>
<evidence type="ECO:0000256" key="7">
    <source>
        <dbReference type="ARBA" id="ARBA00022694"/>
    </source>
</evidence>
<keyword evidence="8" id="KW-0539">Nucleus</keyword>
<dbReference type="Pfam" id="PF05625">
    <property type="entry name" value="PAXNEB"/>
    <property type="match status" value="1"/>
</dbReference>
<comment type="subcellular location">
    <subcellularLocation>
        <location evidence="2">Cytoplasm</location>
    </subcellularLocation>
    <subcellularLocation>
        <location evidence="1">Nucleus</location>
    </subcellularLocation>
</comment>
<keyword evidence="10" id="KW-1185">Reference proteome</keyword>
<dbReference type="PANTHER" id="PTHR12896:SF1">
    <property type="entry name" value="ELONGATOR COMPLEX PROTEIN 4"/>
    <property type="match status" value="1"/>
</dbReference>
<evidence type="ECO:0000256" key="8">
    <source>
        <dbReference type="ARBA" id="ARBA00023242"/>
    </source>
</evidence>
<keyword evidence="6" id="KW-0963">Cytoplasm</keyword>
<comment type="caution">
    <text evidence="9">The sequence shown here is derived from an EMBL/GenBank/DDBJ whole genome shotgun (WGS) entry which is preliminary data.</text>
</comment>
<evidence type="ECO:0000256" key="4">
    <source>
        <dbReference type="ARBA" id="ARBA00007573"/>
    </source>
</evidence>
<name>A0A1R2ASX6_9CILI</name>
<evidence type="ECO:0000256" key="3">
    <source>
        <dbReference type="ARBA" id="ARBA00005043"/>
    </source>
</evidence>
<evidence type="ECO:0000313" key="9">
    <source>
        <dbReference type="EMBL" id="OMJ67582.1"/>
    </source>
</evidence>
<evidence type="ECO:0000256" key="6">
    <source>
        <dbReference type="ARBA" id="ARBA00022490"/>
    </source>
</evidence>
<gene>
    <name evidence="9" type="ORF">SteCoe_35217</name>
</gene>
<dbReference type="OrthoDB" id="289162at2759"/>
<keyword evidence="7" id="KW-0819">tRNA processing</keyword>
<evidence type="ECO:0000256" key="2">
    <source>
        <dbReference type="ARBA" id="ARBA00004496"/>
    </source>
</evidence>
<proteinExistence type="inferred from homology"/>
<accession>A0A1R2ASX6</accession>